<dbReference type="InterPro" id="IPR018300">
    <property type="entry name" value="Aminotrans_IV_CS"/>
</dbReference>
<dbReference type="PANTHER" id="PTHR42743:SF4">
    <property type="entry name" value="BRANCHED-CHAIN-AMINO-ACID AMINOTRANSFERASE-RELATED"/>
    <property type="match status" value="1"/>
</dbReference>
<dbReference type="InterPro" id="IPR036038">
    <property type="entry name" value="Aminotransferase-like"/>
</dbReference>
<evidence type="ECO:0000256" key="1">
    <source>
        <dbReference type="ARBA" id="ARBA00001933"/>
    </source>
</evidence>
<evidence type="ECO:0000313" key="7">
    <source>
        <dbReference type="EMBL" id="TGG87348.1"/>
    </source>
</evidence>
<evidence type="ECO:0000313" key="8">
    <source>
        <dbReference type="Proteomes" id="UP000199322"/>
    </source>
</evidence>
<dbReference type="FunFam" id="3.20.10.10:FF:000002">
    <property type="entry name" value="D-alanine aminotransferase"/>
    <property type="match status" value="1"/>
</dbReference>
<keyword evidence="8" id="KW-1185">Reference proteome</keyword>
<evidence type="ECO:0000313" key="6">
    <source>
        <dbReference type="EMBL" id="SDC58852.1"/>
    </source>
</evidence>
<dbReference type="Gene3D" id="3.30.470.10">
    <property type="match status" value="1"/>
</dbReference>
<dbReference type="InterPro" id="IPR043131">
    <property type="entry name" value="BCAT-like_N"/>
</dbReference>
<dbReference type="Gene3D" id="3.20.10.10">
    <property type="entry name" value="D-amino Acid Aminotransferase, subunit A, domain 2"/>
    <property type="match status" value="1"/>
</dbReference>
<dbReference type="InterPro" id="IPR050571">
    <property type="entry name" value="Class-IV_PLP-Dep_Aminotrnsfr"/>
</dbReference>
<dbReference type="GO" id="GO:0046394">
    <property type="term" value="P:carboxylic acid biosynthetic process"/>
    <property type="evidence" value="ECO:0007669"/>
    <property type="project" value="UniProtKB-ARBA"/>
</dbReference>
<evidence type="ECO:0000256" key="4">
    <source>
        <dbReference type="RuleBase" id="RU004106"/>
    </source>
</evidence>
<dbReference type="EMBL" id="FMYV01000005">
    <property type="protein sequence ID" value="SDC58852.1"/>
    <property type="molecule type" value="Genomic_DNA"/>
</dbReference>
<dbReference type="PANTHER" id="PTHR42743">
    <property type="entry name" value="AMINO-ACID AMINOTRANSFERASE"/>
    <property type="match status" value="1"/>
</dbReference>
<comment type="similarity">
    <text evidence="2 4">Belongs to the class-IV pyridoxal-phosphate-dependent aminotransferase family.</text>
</comment>
<dbReference type="CDD" id="cd00449">
    <property type="entry name" value="PLPDE_IV"/>
    <property type="match status" value="1"/>
</dbReference>
<keyword evidence="3 5" id="KW-0663">Pyridoxal phosphate</keyword>
<comment type="cofactor">
    <cofactor evidence="1 5">
        <name>pyridoxal 5'-phosphate</name>
        <dbReference type="ChEBI" id="CHEBI:597326"/>
    </cofactor>
</comment>
<dbReference type="InterPro" id="IPR043132">
    <property type="entry name" value="BCAT-like_C"/>
</dbReference>
<dbReference type="RefSeq" id="WP_091404008.1">
    <property type="nucleotide sequence ID" value="NZ_FMYV01000005.1"/>
</dbReference>
<protein>
    <submittedName>
        <fullName evidence="7">Aminotransferase IV</fullName>
    </submittedName>
    <submittedName>
        <fullName evidence="6">Branched chain amino acid aminotransferase apoenzyme</fullName>
    </submittedName>
</protein>
<sequence>MFFNGKEWIEYPLINADDQAFMSGISVYEVIRTYSKVPFAMKKHYKRLKRSADFMNFEIPEFGDLLEIINQAIKVHNYPEYRFRIYVTPQTSLKKTVYCFVEKLEHKNEVFEDGVVVNIARERKPFSPVIPYYVKSPLNGFMKYIHNKYDYFYESIILNEYGYVTECTYSNIFYVNSNVLITPHISSGVLPGITRSNIIGLAKSLSMEVEEKQNVEAWELLSADEIFLTHTTMGVVPVRRIFPDFTFAVPGLVTETLMDNWKEYILEDQTNWEGV</sequence>
<proteinExistence type="inferred from homology"/>
<dbReference type="InterPro" id="IPR001544">
    <property type="entry name" value="Aminotrans_IV"/>
</dbReference>
<dbReference type="Pfam" id="PF01063">
    <property type="entry name" value="Aminotran_4"/>
    <property type="match status" value="1"/>
</dbReference>
<organism evidence="6 8">
    <name type="scientific">Geotoga petraea</name>
    <dbReference type="NCBI Taxonomy" id="28234"/>
    <lineage>
        <taxon>Bacteria</taxon>
        <taxon>Thermotogati</taxon>
        <taxon>Thermotogota</taxon>
        <taxon>Thermotogae</taxon>
        <taxon>Petrotogales</taxon>
        <taxon>Petrotogaceae</taxon>
        <taxon>Geotoga</taxon>
    </lineage>
</organism>
<accession>A0A1G6MTM3</accession>
<dbReference type="STRING" id="28234.SAMN04488588_1378"/>
<evidence type="ECO:0000256" key="3">
    <source>
        <dbReference type="ARBA" id="ARBA00022898"/>
    </source>
</evidence>
<gene>
    <name evidence="7" type="ORF">E4650_08575</name>
    <name evidence="6" type="ORF">SAMN04488588_1378</name>
</gene>
<reference evidence="6 8" key="1">
    <citation type="submission" date="2016-10" db="EMBL/GenBank/DDBJ databases">
        <authorList>
            <person name="de Groot N.N."/>
        </authorList>
    </citation>
    <scope>NUCLEOTIDE SEQUENCE [LARGE SCALE GENOMIC DNA]</scope>
    <source>
        <strain evidence="6 8">WG14</strain>
    </source>
</reference>
<dbReference type="SUPFAM" id="SSF56752">
    <property type="entry name" value="D-aminoacid aminotransferase-like PLP-dependent enzymes"/>
    <property type="match status" value="1"/>
</dbReference>
<dbReference type="Proteomes" id="UP000199322">
    <property type="component" value="Unassembled WGS sequence"/>
</dbReference>
<name>A0A1G6MTM3_9BACT</name>
<dbReference type="Proteomes" id="UP000297288">
    <property type="component" value="Unassembled WGS sequence"/>
</dbReference>
<dbReference type="AlphaFoldDB" id="A0A1G6MTM3"/>
<evidence type="ECO:0000256" key="5">
    <source>
        <dbReference type="RuleBase" id="RU004516"/>
    </source>
</evidence>
<reference evidence="7 9" key="2">
    <citation type="submission" date="2019-04" db="EMBL/GenBank/DDBJ databases">
        <title>Draft genome sequence data and analysis of a Fermenting Bacterium, Geotoga petraea strain HO-Geo1, isolated from heavy-oil petroleum reservoir in Russia.</title>
        <authorList>
            <person name="Grouzdev D.S."/>
            <person name="Semenova E.M."/>
            <person name="Sokolova D.S."/>
            <person name="Tourova T.P."/>
            <person name="Poltaraus A.B."/>
            <person name="Nazina T.N."/>
        </authorList>
    </citation>
    <scope>NUCLEOTIDE SEQUENCE [LARGE SCALE GENOMIC DNA]</scope>
    <source>
        <strain evidence="7 9">HO-Geo1</strain>
    </source>
</reference>
<dbReference type="GO" id="GO:0008652">
    <property type="term" value="P:amino acid biosynthetic process"/>
    <property type="evidence" value="ECO:0007669"/>
    <property type="project" value="UniProtKB-ARBA"/>
</dbReference>
<dbReference type="PROSITE" id="PS00770">
    <property type="entry name" value="AA_TRANSFER_CLASS_4"/>
    <property type="match status" value="1"/>
</dbReference>
<evidence type="ECO:0000256" key="2">
    <source>
        <dbReference type="ARBA" id="ARBA00009320"/>
    </source>
</evidence>
<dbReference type="GO" id="GO:0008483">
    <property type="term" value="F:transaminase activity"/>
    <property type="evidence" value="ECO:0007669"/>
    <property type="project" value="UniProtKB-KW"/>
</dbReference>
<dbReference type="OrthoDB" id="9805628at2"/>
<keyword evidence="6" id="KW-0032">Aminotransferase</keyword>
<keyword evidence="6" id="KW-0808">Transferase</keyword>
<dbReference type="EMBL" id="SRME01000005">
    <property type="protein sequence ID" value="TGG87348.1"/>
    <property type="molecule type" value="Genomic_DNA"/>
</dbReference>
<evidence type="ECO:0000313" key="9">
    <source>
        <dbReference type="Proteomes" id="UP000297288"/>
    </source>
</evidence>